<dbReference type="AlphaFoldDB" id="A0A0F9WJ76"/>
<dbReference type="Pfam" id="PF13392">
    <property type="entry name" value="HNH_3"/>
    <property type="match status" value="1"/>
</dbReference>
<comment type="caution">
    <text evidence="2">The sequence shown here is derived from an EMBL/GenBank/DDBJ whole genome shotgun (WGS) entry which is preliminary data.</text>
</comment>
<evidence type="ECO:0000313" key="2">
    <source>
        <dbReference type="EMBL" id="KKN78493.1"/>
    </source>
</evidence>
<dbReference type="Gene3D" id="3.90.75.20">
    <property type="match status" value="1"/>
</dbReference>
<dbReference type="SUPFAM" id="SSF54060">
    <property type="entry name" value="His-Me finger endonucleases"/>
    <property type="match status" value="1"/>
</dbReference>
<name>A0A0F9WJ76_9ZZZZ</name>
<dbReference type="EMBL" id="LAZR01000262">
    <property type="protein sequence ID" value="KKN78493.1"/>
    <property type="molecule type" value="Genomic_DNA"/>
</dbReference>
<accession>A0A0F9WJ76</accession>
<evidence type="ECO:0000259" key="1">
    <source>
        <dbReference type="Pfam" id="PF13392"/>
    </source>
</evidence>
<sequence>MPQIGDTKRAREIGKWFKKGTGSKGTKYIWYACEDCGRERWVAVVKGKPSYLFCRYCVRKGKRFDDVLRKKLSLCNSGANNRRWKGGRSGTTSGYIMVKVHPDDFFLPMATKDCYIMEHRLVMAKHLNRCLLPWEIVHHKNGIRDDNRLENLELLPTNKQHAPSMKWQAEILKRDNQIIELKNEIAELQLYLGEELACDIEKIKRIKAGK</sequence>
<organism evidence="2">
    <name type="scientific">marine sediment metagenome</name>
    <dbReference type="NCBI Taxonomy" id="412755"/>
    <lineage>
        <taxon>unclassified sequences</taxon>
        <taxon>metagenomes</taxon>
        <taxon>ecological metagenomes</taxon>
    </lineage>
</organism>
<protein>
    <recommendedName>
        <fullName evidence="1">HNH nuclease domain-containing protein</fullName>
    </recommendedName>
</protein>
<feature type="domain" description="HNH nuclease" evidence="1">
    <location>
        <begin position="119"/>
        <end position="158"/>
    </location>
</feature>
<reference evidence="2" key="1">
    <citation type="journal article" date="2015" name="Nature">
        <title>Complex archaea that bridge the gap between prokaryotes and eukaryotes.</title>
        <authorList>
            <person name="Spang A."/>
            <person name="Saw J.H."/>
            <person name="Jorgensen S.L."/>
            <person name="Zaremba-Niedzwiedzka K."/>
            <person name="Martijn J."/>
            <person name="Lind A.E."/>
            <person name="van Eijk R."/>
            <person name="Schleper C."/>
            <person name="Guy L."/>
            <person name="Ettema T.J."/>
        </authorList>
    </citation>
    <scope>NUCLEOTIDE SEQUENCE</scope>
</reference>
<proteinExistence type="predicted"/>
<dbReference type="InterPro" id="IPR003615">
    <property type="entry name" value="HNH_nuc"/>
</dbReference>
<gene>
    <name evidence="2" type="ORF">LCGC14_0350250</name>
</gene>
<dbReference type="InterPro" id="IPR044925">
    <property type="entry name" value="His-Me_finger_sf"/>
</dbReference>